<proteinExistence type="predicted"/>
<dbReference type="PROSITE" id="PS51257">
    <property type="entry name" value="PROKAR_LIPOPROTEIN"/>
    <property type="match status" value="1"/>
</dbReference>
<reference evidence="1 2" key="1">
    <citation type="submission" date="2019-03" db="EMBL/GenBank/DDBJ databases">
        <title>Lake Tanganyika Metagenome-Assembled Genomes (MAGs).</title>
        <authorList>
            <person name="Tran P."/>
        </authorList>
    </citation>
    <scope>NUCLEOTIDE SEQUENCE [LARGE SCALE GENOMIC DNA]</scope>
    <source>
        <strain evidence="1">K_DeepCast_65m_m2_236</strain>
    </source>
</reference>
<comment type="caution">
    <text evidence="1">The sequence shown here is derived from an EMBL/GenBank/DDBJ whole genome shotgun (WGS) entry which is preliminary data.</text>
</comment>
<accession>A0A937X5E6</accession>
<sequence length="354" mass="37096">MSSKGYRSMRSAMRPALLIAAGAIGLIGCAAPVTLLESVADGTLGLAEKARVAEPVRSDSAVAHGNSEPKDVGMPASPAAVPDFATFEVRFVKKAWAVQAISGITFEIRTMYTEAVIRANADLADYHVGVKAKPNSLTGYSLNLPSPGSVAGTGAPRLRYAQHTVNDDPLYPNLVDGSQMINPTVDPSVYFLGQGILKTGHANGSPPLLLDAFNQGVSSRPIGSVADIQSSKLAFTAGEALFNAIWATGVTYTASGSTPIAPVVQDRPLTDNASLTNTRYYKWRFPFSATAFTLGSGMPLGRLIFDLRVLDANGVATAYGSTQMMLQQGVNALIVTVSENGQGLGDISFATLPK</sequence>
<protein>
    <submittedName>
        <fullName evidence="1">Uncharacterized protein</fullName>
    </submittedName>
</protein>
<name>A0A937X5E6_9BACT</name>
<evidence type="ECO:0000313" key="1">
    <source>
        <dbReference type="EMBL" id="MBM3276219.1"/>
    </source>
</evidence>
<dbReference type="AlphaFoldDB" id="A0A937X5E6"/>
<dbReference type="EMBL" id="VGJX01000918">
    <property type="protein sequence ID" value="MBM3276219.1"/>
    <property type="molecule type" value="Genomic_DNA"/>
</dbReference>
<organism evidence="1 2">
    <name type="scientific">Candidatus Tanganyikabacteria bacterium</name>
    <dbReference type="NCBI Taxonomy" id="2961651"/>
    <lineage>
        <taxon>Bacteria</taxon>
        <taxon>Bacillati</taxon>
        <taxon>Candidatus Sericytochromatia</taxon>
        <taxon>Candidatus Tanganyikabacteria</taxon>
    </lineage>
</organism>
<gene>
    <name evidence="1" type="ORF">FJZ00_13780</name>
</gene>
<evidence type="ECO:0000313" key="2">
    <source>
        <dbReference type="Proteomes" id="UP000703893"/>
    </source>
</evidence>
<dbReference type="Proteomes" id="UP000703893">
    <property type="component" value="Unassembled WGS sequence"/>
</dbReference>